<evidence type="ECO:0000313" key="2">
    <source>
        <dbReference type="EMBL" id="KAK9008756.1"/>
    </source>
</evidence>
<gene>
    <name evidence="2" type="ORF">V6N11_080234</name>
</gene>
<feature type="region of interest" description="Disordered" evidence="1">
    <location>
        <begin position="1"/>
        <end position="20"/>
    </location>
</feature>
<sequence length="233" mass="25455">MDVGEGGGIPSALDNPCLETKHNIPGETRASYAFVTTKSSKSDDSFRGGPSLDLEDVEVLDDDCLIEDSGLFPTIRHLLDAPLKDHASFAWKGLHIAMQELRPSFSWILGCDSQPNRLLWEGNVSGTYSVRSGYFYLCRPPSHVFKPSPIWKAIKQFPTLPKVHIFAWRLGQDCLLIGGRIRASDLGPGGFPDAAILSASSSTLDWLVDAAGLLSCSNLIFPSCILSNIYYAH</sequence>
<dbReference type="EMBL" id="JBBPBN010000025">
    <property type="protein sequence ID" value="KAK9008756.1"/>
    <property type="molecule type" value="Genomic_DNA"/>
</dbReference>
<dbReference type="Proteomes" id="UP001396334">
    <property type="component" value="Unassembled WGS sequence"/>
</dbReference>
<name>A0ABR2R729_9ROSI</name>
<protein>
    <recommendedName>
        <fullName evidence="4">Reverse transcriptase zinc-binding domain-containing protein</fullName>
    </recommendedName>
</protein>
<organism evidence="2 3">
    <name type="scientific">Hibiscus sabdariffa</name>
    <name type="common">roselle</name>
    <dbReference type="NCBI Taxonomy" id="183260"/>
    <lineage>
        <taxon>Eukaryota</taxon>
        <taxon>Viridiplantae</taxon>
        <taxon>Streptophyta</taxon>
        <taxon>Embryophyta</taxon>
        <taxon>Tracheophyta</taxon>
        <taxon>Spermatophyta</taxon>
        <taxon>Magnoliopsida</taxon>
        <taxon>eudicotyledons</taxon>
        <taxon>Gunneridae</taxon>
        <taxon>Pentapetalae</taxon>
        <taxon>rosids</taxon>
        <taxon>malvids</taxon>
        <taxon>Malvales</taxon>
        <taxon>Malvaceae</taxon>
        <taxon>Malvoideae</taxon>
        <taxon>Hibiscus</taxon>
    </lineage>
</organism>
<reference evidence="2 3" key="1">
    <citation type="journal article" date="2024" name="G3 (Bethesda)">
        <title>Genome assembly of Hibiscus sabdariffa L. provides insights into metabolisms of medicinal natural products.</title>
        <authorList>
            <person name="Kim T."/>
        </authorList>
    </citation>
    <scope>NUCLEOTIDE SEQUENCE [LARGE SCALE GENOMIC DNA]</scope>
    <source>
        <strain evidence="2">TK-2024</strain>
        <tissue evidence="2">Old leaves</tissue>
    </source>
</reference>
<evidence type="ECO:0008006" key="4">
    <source>
        <dbReference type="Google" id="ProtNLM"/>
    </source>
</evidence>
<keyword evidence="3" id="KW-1185">Reference proteome</keyword>
<comment type="caution">
    <text evidence="2">The sequence shown here is derived from an EMBL/GenBank/DDBJ whole genome shotgun (WGS) entry which is preliminary data.</text>
</comment>
<evidence type="ECO:0000256" key="1">
    <source>
        <dbReference type="SAM" id="MobiDB-lite"/>
    </source>
</evidence>
<proteinExistence type="predicted"/>
<evidence type="ECO:0000313" key="3">
    <source>
        <dbReference type="Proteomes" id="UP001396334"/>
    </source>
</evidence>
<accession>A0ABR2R729</accession>